<feature type="transmembrane region" description="Helical" evidence="1">
    <location>
        <begin position="164"/>
        <end position="181"/>
    </location>
</feature>
<feature type="transmembrane region" description="Helical" evidence="1">
    <location>
        <begin position="187"/>
        <end position="207"/>
    </location>
</feature>
<keyword evidence="3" id="KW-1185">Reference proteome</keyword>
<feature type="transmembrane region" description="Helical" evidence="1">
    <location>
        <begin position="284"/>
        <end position="302"/>
    </location>
</feature>
<evidence type="ECO:0000256" key="1">
    <source>
        <dbReference type="SAM" id="Phobius"/>
    </source>
</evidence>
<feature type="transmembrane region" description="Helical" evidence="1">
    <location>
        <begin position="61"/>
        <end position="83"/>
    </location>
</feature>
<dbReference type="EMBL" id="NSGH01000034">
    <property type="protein sequence ID" value="PBB04644.1"/>
    <property type="molecule type" value="Genomic_DNA"/>
</dbReference>
<comment type="caution">
    <text evidence="2">The sequence shown here is derived from an EMBL/GenBank/DDBJ whole genome shotgun (WGS) entry which is preliminary data.</text>
</comment>
<keyword evidence="1" id="KW-0812">Transmembrane</keyword>
<protein>
    <recommendedName>
        <fullName evidence="4">ABC-2 type transport system permease protein</fullName>
    </recommendedName>
</protein>
<gene>
    <name evidence="2" type="ORF">CKW00_13015</name>
</gene>
<evidence type="ECO:0000313" key="2">
    <source>
        <dbReference type="EMBL" id="PBB04644.1"/>
    </source>
</evidence>
<organism evidence="2 3">
    <name type="scientific">Salimicrobium humidisoli</name>
    <dbReference type="NCBI Taxonomy" id="2029857"/>
    <lineage>
        <taxon>Bacteria</taxon>
        <taxon>Bacillati</taxon>
        <taxon>Bacillota</taxon>
        <taxon>Bacilli</taxon>
        <taxon>Bacillales</taxon>
        <taxon>Bacillaceae</taxon>
        <taxon>Salimicrobium</taxon>
    </lineage>
</organism>
<sequence>MPDIQFFLKRLVQDVQEQMTPIRSILDWSVLLYIVIPLMIVFPFFYRDAWENVHLYWGSDVPFIFLCGLVLLAVSGGHIRTYLWEADLIYLLQEKRLLSHLKGYGLIYSLLMAIVRILLIVFIALPVLTLIYGMEYLDILNFIIIVGAYHVTILTVKKTISKKIWKWMFTAVVFITYISIIEFLHSSVYGLIGLISLVALILVHLNLDKTNRLLLNEIRVEHEERSKYARLILKHSMEVEKTSHNYSKKPGVLFRHSGRLFKNRSRENGVLELQLKAFLRDRNYIISYAQLVGFTCFAIIIAPFWVKIIIYGSFIFFIRYWSGMISRKMLTNRFFQVAPLEKTKLVTVEAEFKKWISYPSIIVTSVIILHIYFIV</sequence>
<keyword evidence="1" id="KW-0472">Membrane</keyword>
<proteinExistence type="predicted"/>
<evidence type="ECO:0008006" key="4">
    <source>
        <dbReference type="Google" id="ProtNLM"/>
    </source>
</evidence>
<evidence type="ECO:0000313" key="3">
    <source>
        <dbReference type="Proteomes" id="UP000217561"/>
    </source>
</evidence>
<accession>A0ABX4HP89</accession>
<dbReference type="RefSeq" id="WP_095822923.1">
    <property type="nucleotide sequence ID" value="NZ_NSGH01000034.1"/>
</dbReference>
<reference evidence="2 3" key="1">
    <citation type="submission" date="2017-08" db="EMBL/GenBank/DDBJ databases">
        <title>Salimicrobium alkalisoli sp. nov., isolated from saline alkaline soil.</title>
        <authorList>
            <person name="Zhang G."/>
            <person name="Xiong Q."/>
        </authorList>
    </citation>
    <scope>NUCLEOTIDE SEQUENCE [LARGE SCALE GENOMIC DNA]</scope>
    <source>
        <strain evidence="2 3">WN024</strain>
    </source>
</reference>
<feature type="transmembrane region" description="Helical" evidence="1">
    <location>
        <begin position="25"/>
        <end position="46"/>
    </location>
</feature>
<dbReference type="Pfam" id="PF05975">
    <property type="entry name" value="EcsB"/>
    <property type="match status" value="1"/>
</dbReference>
<feature type="transmembrane region" description="Helical" evidence="1">
    <location>
        <begin position="139"/>
        <end position="157"/>
    </location>
</feature>
<dbReference type="InterPro" id="IPR010288">
    <property type="entry name" value="EcsB_ABC"/>
</dbReference>
<feature type="transmembrane region" description="Helical" evidence="1">
    <location>
        <begin position="104"/>
        <end position="133"/>
    </location>
</feature>
<keyword evidence="1" id="KW-1133">Transmembrane helix</keyword>
<feature type="transmembrane region" description="Helical" evidence="1">
    <location>
        <begin position="355"/>
        <end position="374"/>
    </location>
</feature>
<dbReference type="Proteomes" id="UP000217561">
    <property type="component" value="Unassembled WGS sequence"/>
</dbReference>
<name>A0ABX4HP89_9BACI</name>